<organism evidence="3 4">
    <name type="scientific">Neoarthrinium moseri</name>
    <dbReference type="NCBI Taxonomy" id="1658444"/>
    <lineage>
        <taxon>Eukaryota</taxon>
        <taxon>Fungi</taxon>
        <taxon>Dikarya</taxon>
        <taxon>Ascomycota</taxon>
        <taxon>Pezizomycotina</taxon>
        <taxon>Sordariomycetes</taxon>
        <taxon>Xylariomycetidae</taxon>
        <taxon>Amphisphaeriales</taxon>
        <taxon>Apiosporaceae</taxon>
        <taxon>Neoarthrinium</taxon>
    </lineage>
</organism>
<dbReference type="EMBL" id="JAFIMR010000010">
    <property type="protein sequence ID" value="KAI1873638.1"/>
    <property type="molecule type" value="Genomic_DNA"/>
</dbReference>
<dbReference type="PANTHER" id="PTHR28288:SF1">
    <property type="entry name" value="INHIBITOR I9 DOMAIN-CONTAINING PROTEIN"/>
    <property type="match status" value="1"/>
</dbReference>
<dbReference type="SUPFAM" id="SSF54897">
    <property type="entry name" value="Protease propeptides/inhibitors"/>
    <property type="match status" value="1"/>
</dbReference>
<dbReference type="AlphaFoldDB" id="A0A9P9WQ11"/>
<dbReference type="Proteomes" id="UP000829685">
    <property type="component" value="Unassembled WGS sequence"/>
</dbReference>
<dbReference type="OrthoDB" id="3888684at2759"/>
<accession>A0A9P9WQ11</accession>
<feature type="signal peptide" evidence="2">
    <location>
        <begin position="1"/>
        <end position="19"/>
    </location>
</feature>
<name>A0A9P9WQ11_9PEZI</name>
<evidence type="ECO:0000313" key="3">
    <source>
        <dbReference type="EMBL" id="KAI1873638.1"/>
    </source>
</evidence>
<gene>
    <name evidence="3" type="ORF">JX265_005260</name>
</gene>
<reference evidence="3" key="1">
    <citation type="submission" date="2021-03" db="EMBL/GenBank/DDBJ databases">
        <title>Revisited historic fungal species revealed as producer of novel bioactive compounds through whole genome sequencing and comparative genomics.</title>
        <authorList>
            <person name="Vignolle G.A."/>
            <person name="Hochenegger N."/>
            <person name="Mach R.L."/>
            <person name="Mach-Aigner A.R."/>
            <person name="Javad Rahimi M."/>
            <person name="Salim K.A."/>
            <person name="Chan C.M."/>
            <person name="Lim L.B.L."/>
            <person name="Cai F."/>
            <person name="Druzhinina I.S."/>
            <person name="U'Ren J.M."/>
            <person name="Derntl C."/>
        </authorList>
    </citation>
    <scope>NUCLEOTIDE SEQUENCE</scope>
    <source>
        <strain evidence="3">TUCIM 5799</strain>
    </source>
</reference>
<dbReference type="GO" id="GO:0004866">
    <property type="term" value="F:endopeptidase inhibitor activity"/>
    <property type="evidence" value="ECO:0007669"/>
    <property type="project" value="TreeGrafter"/>
</dbReference>
<dbReference type="PANTHER" id="PTHR28288">
    <property type="entry name" value="PROTEASE B INHIBITOR 2"/>
    <property type="match status" value="1"/>
</dbReference>
<sequence>MRFFSTLVAALAVAHGAFAVDQQKSVIVTFPKEVSADVVGRAMDEIRKAGGIITHEYQLIKGFAAKAPQKIIESVSAWSTSQYNAVFEEDQTVTIHNNKNGAS</sequence>
<dbReference type="InterPro" id="IPR052471">
    <property type="entry name" value="PBI_I9"/>
</dbReference>
<feature type="chain" id="PRO_5040106573" evidence="2">
    <location>
        <begin position="20"/>
        <end position="103"/>
    </location>
</feature>
<evidence type="ECO:0000256" key="2">
    <source>
        <dbReference type="SAM" id="SignalP"/>
    </source>
</evidence>
<evidence type="ECO:0000313" key="4">
    <source>
        <dbReference type="Proteomes" id="UP000829685"/>
    </source>
</evidence>
<dbReference type="Gene3D" id="3.30.70.80">
    <property type="entry name" value="Peptidase S8 propeptide/proteinase inhibitor I9"/>
    <property type="match status" value="1"/>
</dbReference>
<protein>
    <submittedName>
        <fullName evidence="3">Uncharacterized protein</fullName>
    </submittedName>
</protein>
<dbReference type="InterPro" id="IPR037045">
    <property type="entry name" value="S8pro/Inhibitor_I9_sf"/>
</dbReference>
<proteinExistence type="inferred from homology"/>
<keyword evidence="4" id="KW-1185">Reference proteome</keyword>
<evidence type="ECO:0000256" key="1">
    <source>
        <dbReference type="ARBA" id="ARBA00038069"/>
    </source>
</evidence>
<dbReference type="GO" id="GO:0042144">
    <property type="term" value="P:vacuole fusion, non-autophagic"/>
    <property type="evidence" value="ECO:0007669"/>
    <property type="project" value="TreeGrafter"/>
</dbReference>
<comment type="caution">
    <text evidence="3">The sequence shown here is derived from an EMBL/GenBank/DDBJ whole genome shotgun (WGS) entry which is preliminary data.</text>
</comment>
<comment type="similarity">
    <text evidence="1">Belongs to the protease inhibitor I9 family.</text>
</comment>
<keyword evidence="2" id="KW-0732">Signal</keyword>